<dbReference type="AlphaFoldDB" id="Q9M676"/>
<name>Q9M676_CUCME</name>
<evidence type="ECO:0000313" key="2">
    <source>
        <dbReference type="EMBL" id="AAF64421.1"/>
    </source>
</evidence>
<keyword evidence="1" id="KW-0732">Signal</keyword>
<sequence>QVSKAALFQFYLSFFWLMFQPPMEVALHLWGQSGAEGTLREACSTGSYKYVIFFSQQVRQRSHPSITS</sequence>
<protein>
    <submittedName>
        <fullName evidence="2">Chitinase</fullName>
    </submittedName>
</protein>
<feature type="signal peptide" evidence="1">
    <location>
        <begin position="1"/>
        <end position="26"/>
    </location>
</feature>
<accession>Q9M676</accession>
<dbReference type="EMBL" id="AF206621">
    <property type="protein sequence ID" value="AAF64421.1"/>
    <property type="molecule type" value="mRNA"/>
</dbReference>
<feature type="chain" id="PRO_5004333631" evidence="1">
    <location>
        <begin position="27"/>
        <end position="68"/>
    </location>
</feature>
<evidence type="ECO:0000256" key="1">
    <source>
        <dbReference type="SAM" id="SignalP"/>
    </source>
</evidence>
<reference evidence="2" key="1">
    <citation type="journal article" date="2000" name="Plant Physiol.">
        <title>Characterization of ripening-regulated cDNAs and their expression in ethylene-suppressed charentais melon fruit.</title>
        <authorList>
            <person name="Hadfield K.A."/>
            <person name="Dang T."/>
            <person name="Guis M."/>
            <person name="Pech J.C."/>
            <person name="Bouzayen M."/>
            <person name="Bennett A.B."/>
        </authorList>
    </citation>
    <scope>NUCLEOTIDE SEQUENCE</scope>
</reference>
<organism evidence="2">
    <name type="scientific">Cucumis melo</name>
    <name type="common">Muskmelon</name>
    <dbReference type="NCBI Taxonomy" id="3656"/>
    <lineage>
        <taxon>Eukaryota</taxon>
        <taxon>Viridiplantae</taxon>
        <taxon>Streptophyta</taxon>
        <taxon>Embryophyta</taxon>
        <taxon>Tracheophyta</taxon>
        <taxon>Spermatophyta</taxon>
        <taxon>Magnoliopsida</taxon>
        <taxon>eudicotyledons</taxon>
        <taxon>Gunneridae</taxon>
        <taxon>Pentapetalae</taxon>
        <taxon>rosids</taxon>
        <taxon>fabids</taxon>
        <taxon>Cucurbitales</taxon>
        <taxon>Cucurbitaceae</taxon>
        <taxon>Benincaseae</taxon>
        <taxon>Cucumis</taxon>
    </lineage>
</organism>
<feature type="non-terminal residue" evidence="2">
    <location>
        <position position="68"/>
    </location>
</feature>
<feature type="non-terminal residue" evidence="2">
    <location>
        <position position="1"/>
    </location>
</feature>
<proteinExistence type="evidence at transcript level"/>